<comment type="caution">
    <text evidence="1">The sequence shown here is derived from an EMBL/GenBank/DDBJ whole genome shotgun (WGS) entry which is preliminary data.</text>
</comment>
<dbReference type="Proteomes" id="UP000319818">
    <property type="component" value="Unassembled WGS sequence"/>
</dbReference>
<keyword evidence="2" id="KW-1185">Reference proteome</keyword>
<name>A0A543FZD2_9PSEU</name>
<gene>
    <name evidence="1" type="ORF">FB388_6410</name>
</gene>
<dbReference type="EMBL" id="VFPH01000002">
    <property type="protein sequence ID" value="TQM39155.1"/>
    <property type="molecule type" value="Genomic_DNA"/>
</dbReference>
<sequence>MYKPWSSSVSTPPPPLDRPVWVHLDRLYGPPDSPGPIADPVPGGLLVATARVPGLLKRWTRAVDGRWFGRVNFAVCDAYGAVVAEHLAVLVPASALTPRDEEPRR</sequence>
<organism evidence="1 2">
    <name type="scientific">Pseudonocardia cypriaca</name>
    <dbReference type="NCBI Taxonomy" id="882449"/>
    <lineage>
        <taxon>Bacteria</taxon>
        <taxon>Bacillati</taxon>
        <taxon>Actinomycetota</taxon>
        <taxon>Actinomycetes</taxon>
        <taxon>Pseudonocardiales</taxon>
        <taxon>Pseudonocardiaceae</taxon>
        <taxon>Pseudonocardia</taxon>
    </lineage>
</organism>
<dbReference type="AlphaFoldDB" id="A0A543FZD2"/>
<protein>
    <submittedName>
        <fullName evidence="1">Uncharacterized protein</fullName>
    </submittedName>
</protein>
<reference evidence="1 2" key="1">
    <citation type="submission" date="2019-06" db="EMBL/GenBank/DDBJ databases">
        <title>Sequencing the genomes of 1000 actinobacteria strains.</title>
        <authorList>
            <person name="Klenk H.-P."/>
        </authorList>
    </citation>
    <scope>NUCLEOTIDE SEQUENCE [LARGE SCALE GENOMIC DNA]</scope>
    <source>
        <strain evidence="1 2">DSM 45511</strain>
    </source>
</reference>
<evidence type="ECO:0000313" key="2">
    <source>
        <dbReference type="Proteomes" id="UP000319818"/>
    </source>
</evidence>
<accession>A0A543FZD2</accession>
<evidence type="ECO:0000313" key="1">
    <source>
        <dbReference type="EMBL" id="TQM39155.1"/>
    </source>
</evidence>
<proteinExistence type="predicted"/>